<reference evidence="1" key="1">
    <citation type="journal article" date="2023" name="Mol. Ecol. Resour.">
        <title>Chromosome-level genome assembly of a triploid poplar Populus alba 'Berolinensis'.</title>
        <authorList>
            <person name="Chen S."/>
            <person name="Yu Y."/>
            <person name="Wang X."/>
            <person name="Wang S."/>
            <person name="Zhang T."/>
            <person name="Zhou Y."/>
            <person name="He R."/>
            <person name="Meng N."/>
            <person name="Wang Y."/>
            <person name="Liu W."/>
            <person name="Liu Z."/>
            <person name="Liu J."/>
            <person name="Guo Q."/>
            <person name="Huang H."/>
            <person name="Sederoff R.R."/>
            <person name="Wang G."/>
            <person name="Qu G."/>
            <person name="Chen S."/>
        </authorList>
    </citation>
    <scope>NUCLEOTIDE SEQUENCE</scope>
    <source>
        <strain evidence="1">SC-2020</strain>
    </source>
</reference>
<evidence type="ECO:0000313" key="1">
    <source>
        <dbReference type="EMBL" id="KAJ6984394.1"/>
    </source>
</evidence>
<gene>
    <name evidence="1" type="ORF">NC653_022607</name>
</gene>
<sequence>MASGAFALGMSQPVLPHRDTWRLGCLPLHWF</sequence>
<comment type="caution">
    <text evidence="1">The sequence shown here is derived from an EMBL/GenBank/DDBJ whole genome shotgun (WGS) entry which is preliminary data.</text>
</comment>
<dbReference type="Proteomes" id="UP001164929">
    <property type="component" value="Chromosome 9"/>
</dbReference>
<evidence type="ECO:0000313" key="2">
    <source>
        <dbReference type="Proteomes" id="UP001164929"/>
    </source>
</evidence>
<protein>
    <submittedName>
        <fullName evidence="1">Uncharacterized protein</fullName>
    </submittedName>
</protein>
<organism evidence="1 2">
    <name type="scientific">Populus alba x Populus x berolinensis</name>
    <dbReference type="NCBI Taxonomy" id="444605"/>
    <lineage>
        <taxon>Eukaryota</taxon>
        <taxon>Viridiplantae</taxon>
        <taxon>Streptophyta</taxon>
        <taxon>Embryophyta</taxon>
        <taxon>Tracheophyta</taxon>
        <taxon>Spermatophyta</taxon>
        <taxon>Magnoliopsida</taxon>
        <taxon>eudicotyledons</taxon>
        <taxon>Gunneridae</taxon>
        <taxon>Pentapetalae</taxon>
        <taxon>rosids</taxon>
        <taxon>fabids</taxon>
        <taxon>Malpighiales</taxon>
        <taxon>Salicaceae</taxon>
        <taxon>Saliceae</taxon>
        <taxon>Populus</taxon>
    </lineage>
</organism>
<keyword evidence="2" id="KW-1185">Reference proteome</keyword>
<name>A0AAD6MF55_9ROSI</name>
<dbReference type="AlphaFoldDB" id="A0AAD6MF55"/>
<dbReference type="EMBL" id="JAQIZT010000009">
    <property type="protein sequence ID" value="KAJ6984394.1"/>
    <property type="molecule type" value="Genomic_DNA"/>
</dbReference>
<proteinExistence type="predicted"/>
<accession>A0AAD6MF55</accession>